<organism evidence="2">
    <name type="scientific">Anaerostipes caccae</name>
    <dbReference type="NCBI Taxonomy" id="105841"/>
    <lineage>
        <taxon>Bacteria</taxon>
        <taxon>Bacillati</taxon>
        <taxon>Bacillota</taxon>
        <taxon>Clostridia</taxon>
        <taxon>Lachnospirales</taxon>
        <taxon>Lachnospiraceae</taxon>
        <taxon>Anaerostipes</taxon>
    </lineage>
</organism>
<dbReference type="AlphaFoldDB" id="A0A6N2VMG1"/>
<accession>A0A6N2VMG1</accession>
<dbReference type="GO" id="GO:0005886">
    <property type="term" value="C:plasma membrane"/>
    <property type="evidence" value="ECO:0007669"/>
    <property type="project" value="TreeGrafter"/>
</dbReference>
<dbReference type="Gene3D" id="1.10.3620.10">
    <property type="entry name" value="YdcF like domain"/>
    <property type="match status" value="1"/>
</dbReference>
<proteinExistence type="predicted"/>
<reference evidence="2" key="1">
    <citation type="submission" date="2019-11" db="EMBL/GenBank/DDBJ databases">
        <authorList>
            <person name="Feng L."/>
        </authorList>
    </citation>
    <scope>NUCLEOTIDE SEQUENCE</scope>
    <source>
        <strain evidence="2">AcaccaeLFYP115</strain>
    </source>
</reference>
<dbReference type="Gene3D" id="3.40.50.620">
    <property type="entry name" value="HUPs"/>
    <property type="match status" value="1"/>
</dbReference>
<dbReference type="InterPro" id="IPR014729">
    <property type="entry name" value="Rossmann-like_a/b/a_fold"/>
</dbReference>
<protein>
    <recommendedName>
        <fullName evidence="1">DUF218 domain-containing protein</fullName>
    </recommendedName>
</protein>
<dbReference type="Pfam" id="PF02698">
    <property type="entry name" value="DUF218"/>
    <property type="match status" value="1"/>
</dbReference>
<dbReference type="PANTHER" id="PTHR30336">
    <property type="entry name" value="INNER MEMBRANE PROTEIN, PROBABLE PERMEASE"/>
    <property type="match status" value="1"/>
</dbReference>
<gene>
    <name evidence="2" type="ORF">ACLFYP115_02601</name>
</gene>
<sequence>MDLKKTAENINILADFCGVRDIEELRQNALKEKYGFEKADVLILFGGSIPAGCDTAAAGYLNGAARRLMIVGGEGHTTEFLRQNIHDQCPEIETNGRMEADIMEEYISQKYGIQNILIERTSTNCGNNITNALEVLKNSRVETKNVILMQDAAMQRRMWAGFAKHTPDITAVNFAAYRNKVIVENEKLEFCDKSLWGMWSMEQYITLLMGEIPRLSNDTNGYGPKGCNYIAEVDIPDTVQNAFVELKDIYSENIRTANPKYASPKI</sequence>
<dbReference type="RefSeq" id="WP_006567447.1">
    <property type="nucleotide sequence ID" value="NZ_BAABRZ010000002.1"/>
</dbReference>
<evidence type="ECO:0000259" key="1">
    <source>
        <dbReference type="Pfam" id="PF02698"/>
    </source>
</evidence>
<feature type="domain" description="DUF218" evidence="1">
    <location>
        <begin position="52"/>
        <end position="169"/>
    </location>
</feature>
<dbReference type="GeneID" id="69469754"/>
<dbReference type="PANTHER" id="PTHR30336:SF20">
    <property type="entry name" value="DUF218 DOMAIN-CONTAINING PROTEIN"/>
    <property type="match status" value="1"/>
</dbReference>
<dbReference type="InterPro" id="IPR051599">
    <property type="entry name" value="Cell_Envelope_Assoc"/>
</dbReference>
<evidence type="ECO:0000313" key="2">
    <source>
        <dbReference type="EMBL" id="VYT30803.1"/>
    </source>
</evidence>
<dbReference type="EMBL" id="CACRSQ010000007">
    <property type="protein sequence ID" value="VYT30803.1"/>
    <property type="molecule type" value="Genomic_DNA"/>
</dbReference>
<dbReference type="InterPro" id="IPR003848">
    <property type="entry name" value="DUF218"/>
</dbReference>
<name>A0A6N2VMG1_9FIRM</name>